<feature type="transmembrane region" description="Helical" evidence="1">
    <location>
        <begin position="530"/>
        <end position="550"/>
    </location>
</feature>
<dbReference type="Proteomes" id="UP000683925">
    <property type="component" value="Unassembled WGS sequence"/>
</dbReference>
<proteinExistence type="predicted"/>
<organism evidence="2 3">
    <name type="scientific">Paramecium octaurelia</name>
    <dbReference type="NCBI Taxonomy" id="43137"/>
    <lineage>
        <taxon>Eukaryota</taxon>
        <taxon>Sar</taxon>
        <taxon>Alveolata</taxon>
        <taxon>Ciliophora</taxon>
        <taxon>Intramacronucleata</taxon>
        <taxon>Oligohymenophorea</taxon>
        <taxon>Peniculida</taxon>
        <taxon>Parameciidae</taxon>
        <taxon>Paramecium</taxon>
    </lineage>
</organism>
<feature type="transmembrane region" description="Helical" evidence="1">
    <location>
        <begin position="576"/>
        <end position="597"/>
    </location>
</feature>
<name>A0A8S1TVS6_PAROT</name>
<keyword evidence="1" id="KW-1133">Transmembrane helix</keyword>
<evidence type="ECO:0000313" key="2">
    <source>
        <dbReference type="EMBL" id="CAD8158021.1"/>
    </source>
</evidence>
<evidence type="ECO:0000313" key="3">
    <source>
        <dbReference type="Proteomes" id="UP000683925"/>
    </source>
</evidence>
<gene>
    <name evidence="2" type="ORF">POCTA_138.1.T0340290</name>
</gene>
<evidence type="ECO:0008006" key="4">
    <source>
        <dbReference type="Google" id="ProtNLM"/>
    </source>
</evidence>
<feature type="transmembrane region" description="Helical" evidence="1">
    <location>
        <begin position="369"/>
        <end position="390"/>
    </location>
</feature>
<keyword evidence="3" id="KW-1185">Reference proteome</keyword>
<reference evidence="2" key="1">
    <citation type="submission" date="2021-01" db="EMBL/GenBank/DDBJ databases">
        <authorList>
            <consortium name="Genoscope - CEA"/>
            <person name="William W."/>
        </authorList>
    </citation>
    <scope>NUCLEOTIDE SEQUENCE</scope>
</reference>
<feature type="transmembrane region" description="Helical" evidence="1">
    <location>
        <begin position="290"/>
        <end position="312"/>
    </location>
</feature>
<protein>
    <recommendedName>
        <fullName evidence="4">Transmembrane protein</fullName>
    </recommendedName>
</protein>
<comment type="caution">
    <text evidence="2">The sequence shown here is derived from an EMBL/GenBank/DDBJ whole genome shotgun (WGS) entry which is preliminary data.</text>
</comment>
<evidence type="ECO:0000256" key="1">
    <source>
        <dbReference type="SAM" id="Phobius"/>
    </source>
</evidence>
<keyword evidence="1" id="KW-0472">Membrane</keyword>
<dbReference type="EMBL" id="CAJJDP010000034">
    <property type="protein sequence ID" value="CAD8158021.1"/>
    <property type="molecule type" value="Genomic_DNA"/>
</dbReference>
<dbReference type="AlphaFoldDB" id="A0A8S1TVS6"/>
<accession>A0A8S1TVS6</accession>
<keyword evidence="1" id="KW-0812">Transmembrane</keyword>
<sequence length="675" mass="80405">MTTNLQNQEIFKFFQKVKKISVLIVWIKSNLRWECDDGKMIPYDGCYECKYSCSQQQCLIVLTGYVVVVFKQVGNSIKLIILGKALLLRNMNNVTMALRMIDISVNLNVQKYVFNAYQTNAKNLILYMYQTLITGTVQNKTVIMMINKSIFNSLTYTNDIFQIQELFSLCTYVKAPKMNLNILTNNSDYLQVVELTLTSQVQLDEAANFEDIIAFTITTQTQYKLAQSQNIKFKLNSLNQYKTLFQKFLYKKITIYNSFKLGLKENEKKNLSKCTLCAFRNHQVVVNAMMYSMVGVASLALVTGNAIVFFILLDLLQSEIFFCNTYTMNSLQPILNYLKVDQLLKELNGKQLIARLRDHFQRAIQCKKLLFYCPCLYFNLFTLLLQFKYFRKFYIKMAQKYPVITKVMKFILRFKKYVQKKFKNQKLIFSLGIFQDYQAILLQLTFSVLLQYPNYRLILYLKFSTLSILYRFRVHFNIKLSIIFNYHNKYKNYKILRYFYSESKTEFLKGQFKSLQIFILYFQYYRINQLSSIIINPTSMQSFFFLMYLIRFKPLKSLFEPTKLVVMRFFEFSQELLFQLVGFMLLCFVLLQNLIYLQKYSNKSKQKYETYLLKKQKEESELGSKQKLCNLQGFSLKEYDQQIQNEMQLQFSKPQLKFFRMQLLCQFQLLPQLFF</sequence>
<feature type="transmembrane region" description="Helical" evidence="1">
    <location>
        <begin position="427"/>
        <end position="449"/>
    </location>
</feature>